<dbReference type="RefSeq" id="WP_124943861.1">
    <property type="nucleotide sequence ID" value="NZ_RHGY01000014.1"/>
</dbReference>
<accession>A0A3P2RDV0</accession>
<evidence type="ECO:0000313" key="1">
    <source>
        <dbReference type="EMBL" id="RRG17331.1"/>
    </source>
</evidence>
<dbReference type="OrthoDB" id="2150491at2"/>
<evidence type="ECO:0000313" key="2">
    <source>
        <dbReference type="Proteomes" id="UP000275836"/>
    </source>
</evidence>
<protein>
    <submittedName>
        <fullName evidence="1">Uncharacterized protein</fullName>
    </submittedName>
</protein>
<gene>
    <name evidence="1" type="ORF">D3P96_08270</name>
</gene>
<proteinExistence type="predicted"/>
<reference evidence="1 2" key="1">
    <citation type="submission" date="2018-10" db="EMBL/GenBank/DDBJ databases">
        <title>Draft genome sequence of Weissella viridescens UCO-SMC3.</title>
        <authorList>
            <person name="Garcia-Cancino A."/>
            <person name="Espinoza-Monje M."/>
            <person name="Albarracin L."/>
            <person name="Garcia-Castillo V."/>
            <person name="Campos-Martin J."/>
            <person name="Nakano Y."/>
            <person name="Guitierrez-Zamorano C."/>
            <person name="Ikeda-Ohtsubo W."/>
            <person name="Morita H."/>
            <person name="Kitazawa H."/>
            <person name="Villena J."/>
        </authorList>
    </citation>
    <scope>NUCLEOTIDE SEQUENCE [LARGE SCALE GENOMIC DNA]</scope>
    <source>
        <strain evidence="1 2">UCO-SMC3</strain>
    </source>
</reference>
<sequence>MVKRYEAASRKVLEVLDLPMDTLVHWHFDVAVGWYVNIKGHTYQVVMNDELLIDQVIEMKIVRAEV</sequence>
<comment type="caution">
    <text evidence="1">The sequence shown here is derived from an EMBL/GenBank/DDBJ whole genome shotgun (WGS) entry which is preliminary data.</text>
</comment>
<organism evidence="1 2">
    <name type="scientific">Weissella viridescens</name>
    <name type="common">Lactobacillus viridescens</name>
    <dbReference type="NCBI Taxonomy" id="1629"/>
    <lineage>
        <taxon>Bacteria</taxon>
        <taxon>Bacillati</taxon>
        <taxon>Bacillota</taxon>
        <taxon>Bacilli</taxon>
        <taxon>Lactobacillales</taxon>
        <taxon>Lactobacillaceae</taxon>
        <taxon>Weissella</taxon>
    </lineage>
</organism>
<dbReference type="Proteomes" id="UP000275836">
    <property type="component" value="Unassembled WGS sequence"/>
</dbReference>
<name>A0A3P2RDV0_WEIVI</name>
<dbReference type="AlphaFoldDB" id="A0A3P2RDV0"/>
<dbReference type="EMBL" id="RHGY01000014">
    <property type="protein sequence ID" value="RRG17331.1"/>
    <property type="molecule type" value="Genomic_DNA"/>
</dbReference>